<evidence type="ECO:0000313" key="13">
    <source>
        <dbReference type="EMBL" id="STX44548.1"/>
    </source>
</evidence>
<dbReference type="InterPro" id="IPR002559">
    <property type="entry name" value="Transposase_11"/>
</dbReference>
<sequence>MLNRDTVSSEQLGHLGLVAATIRELGIIERIDARLELNEKKGGVVSYGRRVAAMVINGLGFMNSRLYMTPHFFQDKPVAQLLGSELDAAHLNDDSLGRCLDKIAEYGVTRLYSELAFEIAREKNLLSQRLHLDSTSFVLYGRYDTEEAAPGIAQPDYGYSKANRSDLKQVMLSLVQGGAANIPLWMEALDGNSSDKTSFQETVRRVQAFTQSIHGMPDGLCFVVDAAFYVPEQLASLNNVFWITRVPAQLNEAKVLLNKPCDALTWEPFDANYRGSVHETVLYGIPQRWVLIESQQARLRELKTFQRHLDKKSQELIKSLWHLGHQVFQCPDDAKQALKPLIKSLKYHQIHYEILPVERHTGKGRPKPGAQKMVIGYQIQACLSTCLERVGAKKETLGRFILASNQCDSSLLNNHAMLQQYKEQSCVESSFKFMKNNAFELDSFFLKTPERITALMMVMTLCLMVYNFAQAHIRQCLKEHDEALPNQLGKPVQNPTMKWIAELMNVIAVVTILTNDQKHRVVTNLKPVHQQIISYFGQYALEIYGLAAESARGTGFSCLAIEQNNYKNRLSWCET</sequence>
<dbReference type="PANTHER" id="PTHR34614">
    <property type="match status" value="1"/>
</dbReference>
<evidence type="ECO:0000313" key="5">
    <source>
        <dbReference type="EMBL" id="STX41099.1"/>
    </source>
</evidence>
<dbReference type="EMBL" id="UGOA01000002">
    <property type="protein sequence ID" value="STX83963.1"/>
    <property type="molecule type" value="Genomic_DNA"/>
</dbReference>
<dbReference type="EMBL" id="UGOA01000001">
    <property type="protein sequence ID" value="STX42390.1"/>
    <property type="molecule type" value="Genomic_DNA"/>
</dbReference>
<dbReference type="Pfam" id="PF01609">
    <property type="entry name" value="DDE_Tnp_1"/>
    <property type="match status" value="1"/>
</dbReference>
<dbReference type="RefSeq" id="WP_115220201.1">
    <property type="nucleotide sequence ID" value="NZ_UGOA01000001.1"/>
</dbReference>
<evidence type="ECO:0000313" key="9">
    <source>
        <dbReference type="EMBL" id="STX42390.1"/>
    </source>
</evidence>
<evidence type="ECO:0000313" key="21">
    <source>
        <dbReference type="Proteomes" id="UP000254677"/>
    </source>
</evidence>
<reference evidence="5 21" key="1">
    <citation type="submission" date="2018-06" db="EMBL/GenBank/DDBJ databases">
        <authorList>
            <consortium name="Pathogen Informatics"/>
            <person name="Doyle S."/>
        </authorList>
    </citation>
    <scope>NUCLEOTIDE SEQUENCE [LARGE SCALE GENOMIC DNA]</scope>
    <source>
        <strain evidence="5 21">NCTC13292</strain>
    </source>
</reference>
<name>A0A378J0R9_9GAMM</name>
<feature type="domain" description="DUF4277" evidence="3">
    <location>
        <begin position="8"/>
        <end position="116"/>
    </location>
</feature>
<dbReference type="GO" id="GO:0004803">
    <property type="term" value="F:transposase activity"/>
    <property type="evidence" value="ECO:0007669"/>
    <property type="project" value="InterPro"/>
</dbReference>
<dbReference type="EMBL" id="UGOA01000001">
    <property type="protein sequence ID" value="STX44952.1"/>
    <property type="molecule type" value="Genomic_DNA"/>
</dbReference>
<evidence type="ECO:0000313" key="16">
    <source>
        <dbReference type="EMBL" id="STX44938.1"/>
    </source>
</evidence>
<dbReference type="InterPro" id="IPR047654">
    <property type="entry name" value="IS1634_transpos"/>
</dbReference>
<dbReference type="Proteomes" id="UP000254677">
    <property type="component" value="Unassembled WGS sequence"/>
</dbReference>
<dbReference type="EMBL" id="UGOA01000001">
    <property type="protein sequence ID" value="STX42844.1"/>
    <property type="molecule type" value="Genomic_DNA"/>
</dbReference>
<evidence type="ECO:0000313" key="20">
    <source>
        <dbReference type="EMBL" id="STX84934.1"/>
    </source>
</evidence>
<evidence type="ECO:0000313" key="4">
    <source>
        <dbReference type="EMBL" id="STX40554.1"/>
    </source>
</evidence>
<dbReference type="EMBL" id="UGOA01000001">
    <property type="protein sequence ID" value="STX41675.1"/>
    <property type="molecule type" value="Genomic_DNA"/>
</dbReference>
<dbReference type="EMBL" id="UGOA01000001">
    <property type="protein sequence ID" value="STX44698.1"/>
    <property type="molecule type" value="Genomic_DNA"/>
</dbReference>
<dbReference type="InterPro" id="IPR025457">
    <property type="entry name" value="DUF4277"/>
</dbReference>
<dbReference type="EMBL" id="UGOA01000003">
    <property type="protein sequence ID" value="STX84934.1"/>
    <property type="molecule type" value="Genomic_DNA"/>
</dbReference>
<evidence type="ECO:0000313" key="12">
    <source>
        <dbReference type="EMBL" id="STX43450.1"/>
    </source>
</evidence>
<feature type="transmembrane region" description="Helical" evidence="1">
    <location>
        <begin position="452"/>
        <end position="469"/>
    </location>
</feature>
<keyword evidence="1" id="KW-0472">Membrane</keyword>
<keyword evidence="1" id="KW-1133">Transmembrane helix</keyword>
<evidence type="ECO:0000313" key="7">
    <source>
        <dbReference type="EMBL" id="STX41498.1"/>
    </source>
</evidence>
<evidence type="ECO:0000313" key="11">
    <source>
        <dbReference type="EMBL" id="STX43177.1"/>
    </source>
</evidence>
<dbReference type="EMBL" id="UGOA01000001">
    <property type="protein sequence ID" value="STX44814.1"/>
    <property type="molecule type" value="Genomic_DNA"/>
</dbReference>
<dbReference type="GO" id="GO:0006313">
    <property type="term" value="P:DNA transposition"/>
    <property type="evidence" value="ECO:0007669"/>
    <property type="project" value="InterPro"/>
</dbReference>
<dbReference type="SUPFAM" id="SSF53098">
    <property type="entry name" value="Ribonuclease H-like"/>
    <property type="match status" value="1"/>
</dbReference>
<evidence type="ECO:0000313" key="19">
    <source>
        <dbReference type="EMBL" id="STX83963.1"/>
    </source>
</evidence>
<evidence type="ECO:0000313" key="6">
    <source>
        <dbReference type="EMBL" id="STX41431.1"/>
    </source>
</evidence>
<dbReference type="InterPro" id="IPR012337">
    <property type="entry name" value="RNaseH-like_sf"/>
</dbReference>
<evidence type="ECO:0000313" key="10">
    <source>
        <dbReference type="EMBL" id="STX42844.1"/>
    </source>
</evidence>
<feature type="domain" description="Transposase IS4-like" evidence="2">
    <location>
        <begin position="132"/>
        <end position="464"/>
    </location>
</feature>
<dbReference type="Pfam" id="PF14104">
    <property type="entry name" value="DUF4277"/>
    <property type="match status" value="1"/>
</dbReference>
<protein>
    <submittedName>
        <fullName evidence="5">Transposase</fullName>
    </submittedName>
</protein>
<evidence type="ECO:0000313" key="14">
    <source>
        <dbReference type="EMBL" id="STX44698.1"/>
    </source>
</evidence>
<organism evidence="5 21">
    <name type="scientific">Legionella donaldsonii</name>
    <dbReference type="NCBI Taxonomy" id="45060"/>
    <lineage>
        <taxon>Bacteria</taxon>
        <taxon>Pseudomonadati</taxon>
        <taxon>Pseudomonadota</taxon>
        <taxon>Gammaproteobacteria</taxon>
        <taxon>Legionellales</taxon>
        <taxon>Legionellaceae</taxon>
        <taxon>Legionella</taxon>
    </lineage>
</organism>
<dbReference type="OrthoDB" id="5654337at2"/>
<accession>A0A378J0R9</accession>
<dbReference type="GO" id="GO:0003677">
    <property type="term" value="F:DNA binding"/>
    <property type="evidence" value="ECO:0007669"/>
    <property type="project" value="InterPro"/>
</dbReference>
<dbReference type="EMBL" id="UGOA01000001">
    <property type="protein sequence ID" value="STX41498.1"/>
    <property type="molecule type" value="Genomic_DNA"/>
</dbReference>
<evidence type="ECO:0000313" key="17">
    <source>
        <dbReference type="EMBL" id="STX44952.1"/>
    </source>
</evidence>
<dbReference type="EMBL" id="UGOA01000001">
    <property type="protein sequence ID" value="STX41431.1"/>
    <property type="molecule type" value="Genomic_DNA"/>
</dbReference>
<dbReference type="EMBL" id="UGOA01000002">
    <property type="protein sequence ID" value="STX83898.1"/>
    <property type="molecule type" value="Genomic_DNA"/>
</dbReference>
<evidence type="ECO:0000259" key="3">
    <source>
        <dbReference type="Pfam" id="PF14104"/>
    </source>
</evidence>
<keyword evidence="1" id="KW-0812">Transmembrane</keyword>
<evidence type="ECO:0000313" key="18">
    <source>
        <dbReference type="EMBL" id="STX83898.1"/>
    </source>
</evidence>
<evidence type="ECO:0000313" key="8">
    <source>
        <dbReference type="EMBL" id="STX41675.1"/>
    </source>
</evidence>
<dbReference type="EMBL" id="UGOA01000001">
    <property type="protein sequence ID" value="STX40554.1"/>
    <property type="molecule type" value="Genomic_DNA"/>
</dbReference>
<dbReference type="EMBL" id="UGOA01000001">
    <property type="protein sequence ID" value="STX44548.1"/>
    <property type="molecule type" value="Genomic_DNA"/>
</dbReference>
<keyword evidence="21" id="KW-1185">Reference proteome</keyword>
<dbReference type="EMBL" id="UGOA01000001">
    <property type="protein sequence ID" value="STX41099.1"/>
    <property type="molecule type" value="Genomic_DNA"/>
</dbReference>
<dbReference type="PANTHER" id="PTHR34614:SF2">
    <property type="entry name" value="TRANSPOSASE IS4-LIKE DOMAIN-CONTAINING PROTEIN"/>
    <property type="match status" value="1"/>
</dbReference>
<evidence type="ECO:0000313" key="15">
    <source>
        <dbReference type="EMBL" id="STX44814.1"/>
    </source>
</evidence>
<dbReference type="EMBL" id="UGOA01000001">
    <property type="protein sequence ID" value="STX44938.1"/>
    <property type="molecule type" value="Genomic_DNA"/>
</dbReference>
<dbReference type="EMBL" id="UGOA01000001">
    <property type="protein sequence ID" value="STX43450.1"/>
    <property type="molecule type" value="Genomic_DNA"/>
</dbReference>
<evidence type="ECO:0000259" key="2">
    <source>
        <dbReference type="Pfam" id="PF01609"/>
    </source>
</evidence>
<dbReference type="NCBIfam" id="NF033559">
    <property type="entry name" value="transpos_IS1634"/>
    <property type="match status" value="1"/>
</dbReference>
<dbReference type="EMBL" id="UGOA01000001">
    <property type="protein sequence ID" value="STX43177.1"/>
    <property type="molecule type" value="Genomic_DNA"/>
</dbReference>
<proteinExistence type="predicted"/>
<gene>
    <name evidence="4" type="ORF">NCTC13292_00304</name>
    <name evidence="5" type="ORF">NCTC13292_00709</name>
    <name evidence="6" type="ORF">NCTC13292_00958</name>
    <name evidence="7" type="ORF">NCTC13292_00999</name>
    <name evidence="8" type="ORF">NCTC13292_01110</name>
    <name evidence="9" type="ORF">NCTC13292_01539</name>
    <name evidence="10" type="ORF">NCTC13292_01807</name>
    <name evidence="11" type="ORF">NCTC13292_01998</name>
    <name evidence="12" type="ORF">NCTC13292_02183</name>
    <name evidence="13" type="ORF">NCTC13292_02818</name>
    <name evidence="14" type="ORF">NCTC13292_02855</name>
    <name evidence="15" type="ORF">NCTC13292_02920</name>
    <name evidence="16" type="ORF">NCTC13292_03018</name>
    <name evidence="17" type="ORF">NCTC13292_03025</name>
    <name evidence="18" type="ORF">NCTC13292_03150</name>
    <name evidence="19" type="ORF">NCTC13292_03184</name>
    <name evidence="20" type="ORF">NCTC13292_03286</name>
</gene>
<dbReference type="AlphaFoldDB" id="A0A378J0R9"/>
<evidence type="ECO:0000256" key="1">
    <source>
        <dbReference type="SAM" id="Phobius"/>
    </source>
</evidence>